<feature type="region of interest" description="Disordered" evidence="1">
    <location>
        <begin position="353"/>
        <end position="376"/>
    </location>
</feature>
<feature type="region of interest" description="Disordered" evidence="1">
    <location>
        <begin position="196"/>
        <end position="233"/>
    </location>
</feature>
<sequence>MTVTSAETTNIEAARTFLTTLAAHLQHLRDLTGTNHATLAGRGLDATTLDRIDAIRGQLDTIAGTCASGAGHLTDHHAQMEQAVNNTPEAADTDFYRPGTTAASGGTVAAPGGWTAADAAAFLDKCIGPRQVGGRYYSGYWGEEYTVTAIDRDLVNATWSITEATDAEAAAGRSRTHHTPWEYDRDRVVAQPATATNPVEPAQPAAGAGSAAAEPAPVPGAGQQPGVPGCLPLGDGPHAPVVDWSGGDITGPRILLVGGDGSERAVVQMRRSELAALVDALDDLGGPFGVSYNEMSLAAGGSVRWDDWDERQDGSPVMTLSVSDAQGGFGFVELIPAQVADLSRALQRQLDADGEARDRAAGIKPGEFNPDDLLYDDEPDTYSAAAQRHRRTADWYAALDQNNPENASQKAWFTKAADTLDAAAARQAAAGQEG</sequence>
<proteinExistence type="predicted"/>
<evidence type="ECO:0000256" key="1">
    <source>
        <dbReference type="SAM" id="MobiDB-lite"/>
    </source>
</evidence>
<accession>A0ABV8ISW9</accession>
<gene>
    <name evidence="2" type="ORF">ACFO0C_17575</name>
</gene>
<name>A0ABV8ISW9_9ACTN</name>
<feature type="compositionally biased region" description="Low complexity" evidence="1">
    <location>
        <begin position="200"/>
        <end position="229"/>
    </location>
</feature>
<dbReference type="RefSeq" id="WP_378067724.1">
    <property type="nucleotide sequence ID" value="NZ_JBHSBL010000016.1"/>
</dbReference>
<evidence type="ECO:0000313" key="2">
    <source>
        <dbReference type="EMBL" id="MFC4066751.1"/>
    </source>
</evidence>
<evidence type="ECO:0000313" key="3">
    <source>
        <dbReference type="Proteomes" id="UP001595867"/>
    </source>
</evidence>
<keyword evidence="3" id="KW-1185">Reference proteome</keyword>
<comment type="caution">
    <text evidence="2">The sequence shown here is derived from an EMBL/GenBank/DDBJ whole genome shotgun (WGS) entry which is preliminary data.</text>
</comment>
<dbReference type="EMBL" id="JBHSBL010000016">
    <property type="protein sequence ID" value="MFC4066751.1"/>
    <property type="molecule type" value="Genomic_DNA"/>
</dbReference>
<reference evidence="3" key="1">
    <citation type="journal article" date="2019" name="Int. J. Syst. Evol. Microbiol.">
        <title>The Global Catalogue of Microorganisms (GCM) 10K type strain sequencing project: providing services to taxonomists for standard genome sequencing and annotation.</title>
        <authorList>
            <consortium name="The Broad Institute Genomics Platform"/>
            <consortium name="The Broad Institute Genome Sequencing Center for Infectious Disease"/>
            <person name="Wu L."/>
            <person name="Ma J."/>
        </authorList>
    </citation>
    <scope>NUCLEOTIDE SEQUENCE [LARGE SCALE GENOMIC DNA]</scope>
    <source>
        <strain evidence="3">TBRC 5832</strain>
    </source>
</reference>
<protein>
    <submittedName>
        <fullName evidence="2">Uncharacterized protein</fullName>
    </submittedName>
</protein>
<organism evidence="2 3">
    <name type="scientific">Actinoplanes subglobosus</name>
    <dbReference type="NCBI Taxonomy" id="1547892"/>
    <lineage>
        <taxon>Bacteria</taxon>
        <taxon>Bacillati</taxon>
        <taxon>Actinomycetota</taxon>
        <taxon>Actinomycetes</taxon>
        <taxon>Micromonosporales</taxon>
        <taxon>Micromonosporaceae</taxon>
        <taxon>Actinoplanes</taxon>
    </lineage>
</organism>
<dbReference type="Proteomes" id="UP001595867">
    <property type="component" value="Unassembled WGS sequence"/>
</dbReference>